<dbReference type="PANTHER" id="PTHR38785:SF1">
    <property type="entry name" value="HOMOLOG OF VIRK"/>
    <property type="match status" value="1"/>
</dbReference>
<dbReference type="PANTHER" id="PTHR38785">
    <property type="entry name" value="HOMOLOG OF VIRK"/>
    <property type="match status" value="1"/>
</dbReference>
<organism evidence="1 2">
    <name type="scientific">Aeromonas molluscorum 848</name>
    <dbReference type="NCBI Taxonomy" id="1268236"/>
    <lineage>
        <taxon>Bacteria</taxon>
        <taxon>Pseudomonadati</taxon>
        <taxon>Pseudomonadota</taxon>
        <taxon>Gammaproteobacteria</taxon>
        <taxon>Aeromonadales</taxon>
        <taxon>Aeromonadaceae</taxon>
        <taxon>Aeromonas</taxon>
    </lineage>
</organism>
<dbReference type="GO" id="GO:0006974">
    <property type="term" value="P:DNA damage response"/>
    <property type="evidence" value="ECO:0007669"/>
    <property type="project" value="TreeGrafter"/>
</dbReference>
<dbReference type="EMBL" id="AQGQ01000015">
    <property type="protein sequence ID" value="EOD56287.1"/>
    <property type="molecule type" value="Genomic_DNA"/>
</dbReference>
<sequence>MTSNSFGWEQLSRQPHYGALAMARYLYPDGGSRLFFKRGKFVLRSLLYRRSMAQVFELFCCEPLKALPMQYPELLDKPLRPYRFARSNARQRAAMLVEHYRLLQHCYPELIAPLYLAEGIELGLYPQSGCRIVLRHDGTFRREAELVVSIIDEQGQRLYSCAFSFAGQPDALRLVIGSVQGPEPGVAQAQDRVRDLTKEGHGLRPKSLVVILVLGLAEAMGAVRVDAVRKRAHVFQAKRYSSKQKANLQADYDELWQEFGAQELDDNFVSLMPAGRKPLEEIASKKRAMYRRRYEWLDTLALSSRVRFNRAK</sequence>
<comment type="caution">
    <text evidence="1">The sequence shown here is derived from an EMBL/GenBank/DDBJ whole genome shotgun (WGS) entry which is preliminary data.</text>
</comment>
<keyword evidence="2" id="KW-1185">Reference proteome</keyword>
<evidence type="ECO:0008006" key="3">
    <source>
        <dbReference type="Google" id="ProtNLM"/>
    </source>
</evidence>
<dbReference type="PATRIC" id="fig|1268236.3.peg.860"/>
<accession>R1F992</accession>
<reference evidence="1 2" key="1">
    <citation type="journal article" date="2013" name="Genome Announc.">
        <title>Draft Genome Sequence of Aeromonas molluscorum Strain 848TT, Isolated from Bivalve Molluscs.</title>
        <authorList>
            <person name="Spataro N."/>
            <person name="Farfan M."/>
            <person name="Albarral V."/>
            <person name="Sanglas A."/>
            <person name="Loren J.G."/>
            <person name="Fuste M.C."/>
            <person name="Bosch E."/>
        </authorList>
    </citation>
    <scope>NUCLEOTIDE SEQUENCE [LARGE SCALE GENOMIC DNA]</scope>
    <source>
        <strain evidence="1 2">848</strain>
    </source>
</reference>
<dbReference type="AlphaFoldDB" id="R1F992"/>
<gene>
    <name evidence="1" type="ORF">G113_04313</name>
</gene>
<name>R1F992_9GAMM</name>
<evidence type="ECO:0000313" key="1">
    <source>
        <dbReference type="EMBL" id="EOD56287.1"/>
    </source>
</evidence>
<dbReference type="Pfam" id="PF04393">
    <property type="entry name" value="DUF535"/>
    <property type="match status" value="1"/>
</dbReference>
<dbReference type="InterPro" id="IPR007488">
    <property type="entry name" value="DUF535"/>
</dbReference>
<protein>
    <recommendedName>
        <fullName evidence="3">DUF535 domain-containing protein</fullName>
    </recommendedName>
</protein>
<evidence type="ECO:0000313" key="2">
    <source>
        <dbReference type="Proteomes" id="UP000013526"/>
    </source>
</evidence>
<proteinExistence type="predicted"/>
<dbReference type="Proteomes" id="UP000013526">
    <property type="component" value="Unassembled WGS sequence"/>
</dbReference>